<name>A0ABT5VLR5_9BACI</name>
<reference evidence="2" key="1">
    <citation type="submission" date="2024-05" db="EMBL/GenBank/DDBJ databases">
        <title>Alkalihalobacillus sp. strain MEB203 novel alkaliphilic bacterium from Lonar Lake, India.</title>
        <authorList>
            <person name="Joshi A."/>
            <person name="Thite S."/>
            <person name="Mengade P."/>
        </authorList>
    </citation>
    <scope>NUCLEOTIDE SEQUENCE</scope>
    <source>
        <strain evidence="2">MEB 203</strain>
    </source>
</reference>
<organism evidence="2 3">
    <name type="scientific">Alkalihalobacterium chitinilyticum</name>
    <dbReference type="NCBI Taxonomy" id="2980103"/>
    <lineage>
        <taxon>Bacteria</taxon>
        <taxon>Bacillati</taxon>
        <taxon>Bacillota</taxon>
        <taxon>Bacilli</taxon>
        <taxon>Bacillales</taxon>
        <taxon>Bacillaceae</taxon>
        <taxon>Alkalihalobacterium</taxon>
    </lineage>
</organism>
<feature type="transmembrane region" description="Helical" evidence="1">
    <location>
        <begin position="6"/>
        <end position="23"/>
    </location>
</feature>
<evidence type="ECO:0000313" key="2">
    <source>
        <dbReference type="EMBL" id="MDE5415722.1"/>
    </source>
</evidence>
<dbReference type="RefSeq" id="WP_275120322.1">
    <property type="nucleotide sequence ID" value="NZ_JAOTPO010000019.1"/>
</dbReference>
<dbReference type="Proteomes" id="UP001148125">
    <property type="component" value="Unassembled WGS sequence"/>
</dbReference>
<accession>A0ABT5VLR5</accession>
<evidence type="ECO:0000313" key="3">
    <source>
        <dbReference type="Proteomes" id="UP001148125"/>
    </source>
</evidence>
<gene>
    <name evidence="2" type="ORF">N7Z68_20445</name>
</gene>
<protein>
    <submittedName>
        <fullName evidence="2">Uncharacterized protein</fullName>
    </submittedName>
</protein>
<proteinExistence type="predicted"/>
<keyword evidence="1" id="KW-0472">Membrane</keyword>
<evidence type="ECO:0000256" key="1">
    <source>
        <dbReference type="SAM" id="Phobius"/>
    </source>
</evidence>
<keyword evidence="1" id="KW-0812">Transmembrane</keyword>
<dbReference type="EMBL" id="JAOTPO010000019">
    <property type="protein sequence ID" value="MDE5415722.1"/>
    <property type="molecule type" value="Genomic_DNA"/>
</dbReference>
<keyword evidence="1" id="KW-1133">Transmembrane helix</keyword>
<keyword evidence="3" id="KW-1185">Reference proteome</keyword>
<feature type="transmembrane region" description="Helical" evidence="1">
    <location>
        <begin position="30"/>
        <end position="48"/>
    </location>
</feature>
<comment type="caution">
    <text evidence="2">The sequence shown here is derived from an EMBL/GenBank/DDBJ whole genome shotgun (WGS) entry which is preliminary data.</text>
</comment>
<sequence length="52" mass="5963">MVEALLFGIAIFFGWVIFDFVKHKKFSKENILSALVVGVIGGVAWYIIEWIF</sequence>